<proteinExistence type="predicted"/>
<dbReference type="GeneID" id="85473678"/>
<dbReference type="InterPro" id="IPR051260">
    <property type="entry name" value="Diverse_substr_monoxygenases"/>
</dbReference>
<protein>
    <submittedName>
        <fullName evidence="1">Uncharacterized protein</fullName>
    </submittedName>
</protein>
<gene>
    <name evidence="1" type="ORF">BDP81DRAFT_401662</name>
</gene>
<dbReference type="EMBL" id="JAHMHQ010000001">
    <property type="protein sequence ID" value="KAK1655615.1"/>
    <property type="molecule type" value="Genomic_DNA"/>
</dbReference>
<dbReference type="GO" id="GO:0016705">
    <property type="term" value="F:oxidoreductase activity, acting on paired donors, with incorporation or reduction of molecular oxygen"/>
    <property type="evidence" value="ECO:0007669"/>
    <property type="project" value="InterPro"/>
</dbReference>
<organism evidence="1 2">
    <name type="scientific">Colletotrichum phormii</name>
    <dbReference type="NCBI Taxonomy" id="359342"/>
    <lineage>
        <taxon>Eukaryota</taxon>
        <taxon>Fungi</taxon>
        <taxon>Dikarya</taxon>
        <taxon>Ascomycota</taxon>
        <taxon>Pezizomycotina</taxon>
        <taxon>Sordariomycetes</taxon>
        <taxon>Hypocreomycetidae</taxon>
        <taxon>Glomerellales</taxon>
        <taxon>Glomerellaceae</taxon>
        <taxon>Colletotrichum</taxon>
        <taxon>Colletotrichum acutatum species complex</taxon>
    </lineage>
</organism>
<dbReference type="Gene3D" id="3.20.20.30">
    <property type="entry name" value="Luciferase-like domain"/>
    <property type="match status" value="1"/>
</dbReference>
<dbReference type="RefSeq" id="XP_060451659.1">
    <property type="nucleotide sequence ID" value="XM_060588816.1"/>
</dbReference>
<dbReference type="PANTHER" id="PTHR30011:SF30">
    <property type="entry name" value="XENOBIOTIC COMPOUND MONOOXYGENASE, DSZA FAMILY (AFU_ORTHOLOGUE AFUA_6G01920)"/>
    <property type="match status" value="1"/>
</dbReference>
<dbReference type="Proteomes" id="UP001243989">
    <property type="component" value="Unassembled WGS sequence"/>
</dbReference>
<accession>A0AAJ0A6U4</accession>
<evidence type="ECO:0000313" key="1">
    <source>
        <dbReference type="EMBL" id="KAK1655615.1"/>
    </source>
</evidence>
<dbReference type="AlphaFoldDB" id="A0AAJ0A6U4"/>
<keyword evidence="2" id="KW-1185">Reference proteome</keyword>
<evidence type="ECO:0000313" key="2">
    <source>
        <dbReference type="Proteomes" id="UP001243989"/>
    </source>
</evidence>
<comment type="caution">
    <text evidence="1">The sequence shown here is derived from an EMBL/GenBank/DDBJ whole genome shotgun (WGS) entry which is preliminary data.</text>
</comment>
<dbReference type="SUPFAM" id="SSF51679">
    <property type="entry name" value="Bacterial luciferase-like"/>
    <property type="match status" value="1"/>
</dbReference>
<dbReference type="PANTHER" id="PTHR30011">
    <property type="entry name" value="ALKANESULFONATE MONOOXYGENASE-RELATED"/>
    <property type="match status" value="1"/>
</dbReference>
<dbReference type="InterPro" id="IPR036661">
    <property type="entry name" value="Luciferase-like_sf"/>
</dbReference>
<sequence>MSGISPSAVGSPTTVADVMEKWVDIAGLDDLYLGYVTSPNSFEDIVDLLVPELRRRGIYPDALEPALTLRETVYGKGQTRLRDGHVSSKYKYDVYQEDKPYVDNGQRGEKSSE</sequence>
<reference evidence="1" key="1">
    <citation type="submission" date="2021-06" db="EMBL/GenBank/DDBJ databases">
        <title>Comparative genomics, transcriptomics and evolutionary studies reveal genomic signatures of adaptation to plant cell wall in hemibiotrophic fungi.</title>
        <authorList>
            <consortium name="DOE Joint Genome Institute"/>
            <person name="Baroncelli R."/>
            <person name="Diaz J.F."/>
            <person name="Benocci T."/>
            <person name="Peng M."/>
            <person name="Battaglia E."/>
            <person name="Haridas S."/>
            <person name="Andreopoulos W."/>
            <person name="Labutti K."/>
            <person name="Pangilinan J."/>
            <person name="Floch G.L."/>
            <person name="Makela M.R."/>
            <person name="Henrissat B."/>
            <person name="Grigoriev I.V."/>
            <person name="Crouch J.A."/>
            <person name="De Vries R.P."/>
            <person name="Sukno S.A."/>
            <person name="Thon M.R."/>
        </authorList>
    </citation>
    <scope>NUCLEOTIDE SEQUENCE</scope>
    <source>
        <strain evidence="1">CBS 102054</strain>
    </source>
</reference>
<name>A0AAJ0A6U4_9PEZI</name>